<proteinExistence type="predicted"/>
<evidence type="ECO:0000313" key="3">
    <source>
        <dbReference type="EMBL" id="ADE56644.1"/>
    </source>
</evidence>
<keyword evidence="1" id="KW-0472">Membrane</keyword>
<evidence type="ECO:0000256" key="1">
    <source>
        <dbReference type="SAM" id="Phobius"/>
    </source>
</evidence>
<sequence>MIKNAGNNLSIIRKHPLELIEKKVIEWSCIAFAAFGILTNSWWMLSSIEKSGVFLAFTLFIIFLSKPLKFKQKNLHYLDWFLAILGIIVGFYTTFTAKQFAINMLAAETRDYIMAGIAFFLVLEAARRTLGIWMVVIPSFFALYALLGHLIPGPLGHYGFTLKRFLLRMYLVDEGIYGITTQIASSYIFLFILFGSLLAESGVGEFFTDLANKIAGASAGGPAKVATISSGLMGTISGSAAANVATTGAFTIPMMKKIGFNPEFAGAVEAVASTGGMVMPPIMGAAAFIMAQYLGTSYNTIMIAALVPAILYYVSVFSWVHFYARKHNIYGLKRSEIPPIENFTRKLTLLLPLGVIIWALFSGYTPIYAAFYGMIATVIAAIIQKKKFTLANLTNGLRDGAFSSINAIIACIAAGIIVGVSAMTGIGQVITYNIVGLAGNNLFFALLLTACASLILSMGLPATACYIVVGTIVAPALVKMGAIPLAAHMFVFYFSCLSNITPPVAIACYTAAGIANAKPFGVAWKSVLIAAPGFLIPFLFTYNPVLLCAKGCISFFFLLSVFTALIGVVFMAIAGTGYFIKTISPIPRLLFFAGSILLIFPGLQTDIIGFIVIVVASLPQIRVHTKSRSLKD</sequence>
<evidence type="ECO:0000259" key="2">
    <source>
        <dbReference type="Pfam" id="PF06808"/>
    </source>
</evidence>
<dbReference type="Pfam" id="PF06808">
    <property type="entry name" value="DctM"/>
    <property type="match status" value="1"/>
</dbReference>
<feature type="transmembrane region" description="Helical" evidence="1">
    <location>
        <begin position="75"/>
        <end position="95"/>
    </location>
</feature>
<dbReference type="EMBL" id="CP001997">
    <property type="protein sequence ID" value="ADE56644.1"/>
    <property type="molecule type" value="Genomic_DNA"/>
</dbReference>
<accession>D5EDL2</accession>
<feature type="transmembrane region" description="Helical" evidence="1">
    <location>
        <begin position="101"/>
        <end position="123"/>
    </location>
</feature>
<feature type="domain" description="TRAP C4-dicarboxylate transport system permease DctM subunit" evidence="2">
    <location>
        <begin position="118"/>
        <end position="547"/>
    </location>
</feature>
<dbReference type="PANTHER" id="PTHR43849:SF2">
    <property type="entry name" value="BLL3936 PROTEIN"/>
    <property type="match status" value="1"/>
</dbReference>
<dbReference type="HOGENOM" id="CLU_007041_3_1_0"/>
<dbReference type="RefSeq" id="WP_013047910.1">
    <property type="nucleotide sequence ID" value="NC_014011.1"/>
</dbReference>
<dbReference type="InterPro" id="IPR011853">
    <property type="entry name" value="TRAP_DctM-Dct_fused"/>
</dbReference>
<evidence type="ECO:0000313" key="4">
    <source>
        <dbReference type="Proteomes" id="UP000002366"/>
    </source>
</evidence>
<feature type="transmembrane region" description="Helical" evidence="1">
    <location>
        <begin position="264"/>
        <end position="289"/>
    </location>
</feature>
<feature type="transmembrane region" description="Helical" evidence="1">
    <location>
        <begin position="405"/>
        <end position="430"/>
    </location>
</feature>
<feature type="transmembrane region" description="Helical" evidence="1">
    <location>
        <begin position="555"/>
        <end position="580"/>
    </location>
</feature>
<organism evidence="3 4">
    <name type="scientific">Aminobacterium colombiense (strain DSM 12261 / ALA-1)</name>
    <dbReference type="NCBI Taxonomy" id="572547"/>
    <lineage>
        <taxon>Bacteria</taxon>
        <taxon>Thermotogati</taxon>
        <taxon>Synergistota</taxon>
        <taxon>Synergistia</taxon>
        <taxon>Synergistales</taxon>
        <taxon>Aminobacteriaceae</taxon>
        <taxon>Aminobacterium</taxon>
    </lineage>
</organism>
<dbReference type="eggNOG" id="COG4666">
    <property type="taxonomic scope" value="Bacteria"/>
</dbReference>
<dbReference type="Proteomes" id="UP000002366">
    <property type="component" value="Chromosome"/>
</dbReference>
<dbReference type="InterPro" id="IPR010656">
    <property type="entry name" value="DctM"/>
</dbReference>
<protein>
    <submittedName>
        <fullName evidence="3">TRAP transporter, 4TM/12TM fusion protein</fullName>
    </submittedName>
</protein>
<feature type="transmembrane region" description="Helical" evidence="1">
    <location>
        <begin position="490"/>
        <end position="515"/>
    </location>
</feature>
<dbReference type="KEGG" id="aco:Amico_0506"/>
<dbReference type="PANTHER" id="PTHR43849">
    <property type="entry name" value="BLL3936 PROTEIN"/>
    <property type="match status" value="1"/>
</dbReference>
<keyword evidence="1" id="KW-0812">Transmembrane</keyword>
<gene>
    <name evidence="3" type="ordered locus">Amico_0506</name>
</gene>
<dbReference type="NCBIfam" id="TIGR02123">
    <property type="entry name" value="TRAP_fused"/>
    <property type="match status" value="1"/>
</dbReference>
<feature type="transmembrane region" description="Helical" evidence="1">
    <location>
        <begin position="51"/>
        <end position="68"/>
    </location>
</feature>
<feature type="transmembrane region" description="Helical" evidence="1">
    <location>
        <begin position="175"/>
        <end position="199"/>
    </location>
</feature>
<feature type="transmembrane region" description="Helical" evidence="1">
    <location>
        <begin position="442"/>
        <end position="469"/>
    </location>
</feature>
<keyword evidence="4" id="KW-1185">Reference proteome</keyword>
<dbReference type="AlphaFoldDB" id="D5EDL2"/>
<feature type="transmembrane region" description="Helical" evidence="1">
    <location>
        <begin position="301"/>
        <end position="322"/>
    </location>
</feature>
<feature type="transmembrane region" description="Helical" evidence="1">
    <location>
        <begin position="527"/>
        <end position="548"/>
    </location>
</feature>
<keyword evidence="1" id="KW-1133">Transmembrane helix</keyword>
<feature type="transmembrane region" description="Helical" evidence="1">
    <location>
        <begin position="130"/>
        <end position="155"/>
    </location>
</feature>
<feature type="transmembrane region" description="Helical" evidence="1">
    <location>
        <begin position="24"/>
        <end position="45"/>
    </location>
</feature>
<feature type="transmembrane region" description="Helical" evidence="1">
    <location>
        <begin position="592"/>
        <end position="618"/>
    </location>
</feature>
<dbReference type="STRING" id="572547.Amico_0506"/>
<name>D5EDL2_AMICL</name>
<feature type="transmembrane region" description="Helical" evidence="1">
    <location>
        <begin position="367"/>
        <end position="384"/>
    </location>
</feature>
<reference evidence="3 4" key="1">
    <citation type="journal article" date="2010" name="Stand. Genomic Sci.">
        <title>Complete genome sequence of Aminobacterium colombiense type strain (ALA-1).</title>
        <authorList>
            <person name="Chertkov O."/>
            <person name="Sikorski J."/>
            <person name="Brambilla E."/>
            <person name="Lapidus A."/>
            <person name="Copeland A."/>
            <person name="Glavina Del Rio T."/>
            <person name="Nolan M."/>
            <person name="Lucas S."/>
            <person name="Tice H."/>
            <person name="Cheng J.F."/>
            <person name="Han C."/>
            <person name="Detter J.C."/>
            <person name="Bruce D."/>
            <person name="Tapia R."/>
            <person name="Goodwin L."/>
            <person name="Pitluck S."/>
            <person name="Liolios K."/>
            <person name="Ivanova N."/>
            <person name="Mavromatis K."/>
            <person name="Ovchinnikova G."/>
            <person name="Pati A."/>
            <person name="Chen A."/>
            <person name="Palaniappan K."/>
            <person name="Land M."/>
            <person name="Hauser L."/>
            <person name="Chang Y.J."/>
            <person name="Jeffries C.D."/>
            <person name="Spring S."/>
            <person name="Rohde M."/>
            <person name="Goker M."/>
            <person name="Bristow J."/>
            <person name="Eisen J.A."/>
            <person name="Markowitz V."/>
            <person name="Hugenholtz P."/>
            <person name="Kyrpides N.C."/>
            <person name="Klenk H.P."/>
        </authorList>
    </citation>
    <scope>NUCLEOTIDE SEQUENCE [LARGE SCALE GENOMIC DNA]</scope>
    <source>
        <strain evidence="4">DSM 12261 / ALA-1</strain>
    </source>
</reference>